<comment type="caution">
    <text evidence="2">The sequence shown here is derived from an EMBL/GenBank/DDBJ whole genome shotgun (WGS) entry which is preliminary data.</text>
</comment>
<keyword evidence="3" id="KW-1185">Reference proteome</keyword>
<evidence type="ECO:0000313" key="2">
    <source>
        <dbReference type="EMBL" id="CAF1690165.1"/>
    </source>
</evidence>
<protein>
    <submittedName>
        <fullName evidence="2">Uncharacterized protein</fullName>
    </submittedName>
</protein>
<accession>A0A816HM49</accession>
<gene>
    <name evidence="2" type="ORF">XAT740_LOCUS63627</name>
</gene>
<proteinExistence type="predicted"/>
<feature type="compositionally biased region" description="Basic and acidic residues" evidence="1">
    <location>
        <begin position="24"/>
        <end position="45"/>
    </location>
</feature>
<name>A0A816HM49_ADIRI</name>
<dbReference type="Proteomes" id="UP000663828">
    <property type="component" value="Unassembled WGS sequence"/>
</dbReference>
<sequence length="78" mass="8836">MNDEIADAVEQICDAVCTVVDEDKTTDDRGAINEQRDDHHADNRNDTPVSQIVTLTSNLRRATFAHRSYSRQKLFITS</sequence>
<feature type="region of interest" description="Disordered" evidence="1">
    <location>
        <begin position="24"/>
        <end position="48"/>
    </location>
</feature>
<organism evidence="2 3">
    <name type="scientific">Adineta ricciae</name>
    <name type="common">Rotifer</name>
    <dbReference type="NCBI Taxonomy" id="249248"/>
    <lineage>
        <taxon>Eukaryota</taxon>
        <taxon>Metazoa</taxon>
        <taxon>Spiralia</taxon>
        <taxon>Gnathifera</taxon>
        <taxon>Rotifera</taxon>
        <taxon>Eurotatoria</taxon>
        <taxon>Bdelloidea</taxon>
        <taxon>Adinetida</taxon>
        <taxon>Adinetidae</taxon>
        <taxon>Adineta</taxon>
    </lineage>
</organism>
<dbReference type="EMBL" id="CAJNOR010020025">
    <property type="protein sequence ID" value="CAF1690165.1"/>
    <property type="molecule type" value="Genomic_DNA"/>
</dbReference>
<evidence type="ECO:0000313" key="3">
    <source>
        <dbReference type="Proteomes" id="UP000663828"/>
    </source>
</evidence>
<reference evidence="2" key="1">
    <citation type="submission" date="2021-02" db="EMBL/GenBank/DDBJ databases">
        <authorList>
            <person name="Nowell W R."/>
        </authorList>
    </citation>
    <scope>NUCLEOTIDE SEQUENCE</scope>
</reference>
<evidence type="ECO:0000256" key="1">
    <source>
        <dbReference type="SAM" id="MobiDB-lite"/>
    </source>
</evidence>
<dbReference type="AlphaFoldDB" id="A0A816HM49"/>